<dbReference type="KEGG" id="bly:A2T55_16020"/>
<reference evidence="3" key="1">
    <citation type="submission" date="2016-03" db="EMBL/GenBank/DDBJ databases">
        <authorList>
            <person name="Ploux O."/>
        </authorList>
    </citation>
    <scope>NUCLEOTIDE SEQUENCE [LARGE SCALE GENOMIC DNA]</scope>
    <source>
        <strain evidence="3">BS258</strain>
    </source>
</reference>
<gene>
    <name evidence="2" type="ORF">A2T55_16020</name>
</gene>
<feature type="transmembrane region" description="Helical" evidence="1">
    <location>
        <begin position="80"/>
        <end position="103"/>
    </location>
</feature>
<evidence type="ECO:0000313" key="2">
    <source>
        <dbReference type="EMBL" id="AMT95033.1"/>
    </source>
</evidence>
<dbReference type="Pfam" id="PF05656">
    <property type="entry name" value="DUF805"/>
    <property type="match status" value="1"/>
</dbReference>
<dbReference type="GO" id="GO:0005886">
    <property type="term" value="C:plasma membrane"/>
    <property type="evidence" value="ECO:0007669"/>
    <property type="project" value="TreeGrafter"/>
</dbReference>
<evidence type="ECO:0000313" key="3">
    <source>
        <dbReference type="Proteomes" id="UP000075950"/>
    </source>
</evidence>
<organism evidence="2 3">
    <name type="scientific">Brevibacterium linens</name>
    <dbReference type="NCBI Taxonomy" id="1703"/>
    <lineage>
        <taxon>Bacteria</taxon>
        <taxon>Bacillati</taxon>
        <taxon>Actinomycetota</taxon>
        <taxon>Actinomycetes</taxon>
        <taxon>Micrococcales</taxon>
        <taxon>Brevibacteriaceae</taxon>
        <taxon>Brevibacterium</taxon>
    </lineage>
</organism>
<proteinExistence type="predicted"/>
<keyword evidence="1" id="KW-0812">Transmembrane</keyword>
<name>A0A144MGX4_BRELN</name>
<protein>
    <recommendedName>
        <fullName evidence="4">DUF805 domain-containing protein</fullName>
    </recommendedName>
</protein>
<dbReference type="InterPro" id="IPR008523">
    <property type="entry name" value="DUF805"/>
</dbReference>
<evidence type="ECO:0008006" key="4">
    <source>
        <dbReference type="Google" id="ProtNLM"/>
    </source>
</evidence>
<keyword evidence="1" id="KW-1133">Transmembrane helix</keyword>
<feature type="transmembrane region" description="Helical" evidence="1">
    <location>
        <begin position="123"/>
        <end position="148"/>
    </location>
</feature>
<sequence length="198" mass="20665">MKVIMSYDANAAYNSGAPGQGAPGAAGQGYGGQGFGGAPRGATSPDDLTLPLYGASFGQAVKRFFKNYVNFKGRASRSEYWFAALFVFLLMLFPGILSGIGAAQTLSAAAGSIDPATGQMSSVAAGGGSVLSMIGGTLSTIIGLAILLPQLAISWRRLHDANLAGPFWFLYFIPFVGWIIVLVLMIMPSKPEGQRFDA</sequence>
<evidence type="ECO:0000256" key="1">
    <source>
        <dbReference type="SAM" id="Phobius"/>
    </source>
</evidence>
<feature type="transmembrane region" description="Helical" evidence="1">
    <location>
        <begin position="168"/>
        <end position="187"/>
    </location>
</feature>
<dbReference type="AlphaFoldDB" id="A0A144MGX4"/>
<dbReference type="EMBL" id="CP014869">
    <property type="protein sequence ID" value="AMT95033.1"/>
    <property type="molecule type" value="Genomic_DNA"/>
</dbReference>
<dbReference type="Proteomes" id="UP000075950">
    <property type="component" value="Chromosome"/>
</dbReference>
<accession>A0A144MGX4</accession>
<dbReference type="PANTHER" id="PTHR34980:SF2">
    <property type="entry name" value="INNER MEMBRANE PROTEIN YHAH-RELATED"/>
    <property type="match status" value="1"/>
</dbReference>
<keyword evidence="1" id="KW-0472">Membrane</keyword>
<dbReference type="PANTHER" id="PTHR34980">
    <property type="entry name" value="INNER MEMBRANE PROTEIN-RELATED-RELATED"/>
    <property type="match status" value="1"/>
</dbReference>